<evidence type="ECO:0000256" key="1">
    <source>
        <dbReference type="ARBA" id="ARBA00023172"/>
    </source>
</evidence>
<dbReference type="PANTHER" id="PTHR30349">
    <property type="entry name" value="PHAGE INTEGRASE-RELATED"/>
    <property type="match status" value="1"/>
</dbReference>
<dbReference type="STRING" id="39060.SAMN05660706_1761"/>
<dbReference type="GO" id="GO:0015074">
    <property type="term" value="P:DNA integration"/>
    <property type="evidence" value="ECO:0007669"/>
    <property type="project" value="InterPro"/>
</dbReference>
<dbReference type="Gene3D" id="1.10.443.10">
    <property type="entry name" value="Intergrase catalytic core"/>
    <property type="match status" value="1"/>
</dbReference>
<feature type="domain" description="Tyr recombinase" evidence="2">
    <location>
        <begin position="106"/>
        <end position="304"/>
    </location>
</feature>
<accession>A0A1I6EMW2</accession>
<sequence>MTHVMKSGLADYIIGTIEQKRALGYKYDSQEYQLWRFDRFCIQNYPNCTELTKEIAMHWSEKNGEESKATQERRISSLRQLAKYIRSIGKAAFIIPRFIPGKAPRYIPHIYTDYELKRFFQEADRFSFDKRYPERHLVMSVIFRLIYCCGLRQSEARNLRMEDVDLENGILRILDSKRRSRFVPLSEDVLMLCRKYNDAVSGIYPSRSWFFENRHGVCYADETLGYMFHQCWNKTGIEITNGNPPRIHDFRHSFSVRRLNLWVKEGKDLNAFLPYLSMYLGHKTFVETDYYLHLTDDFYPAFKDKSAASESLIPKVDG</sequence>
<organism evidence="3 4">
    <name type="scientific">Desulfoscipio geothermicus DSM 3669</name>
    <dbReference type="NCBI Taxonomy" id="1121426"/>
    <lineage>
        <taxon>Bacteria</taxon>
        <taxon>Bacillati</taxon>
        <taxon>Bacillota</taxon>
        <taxon>Clostridia</taxon>
        <taxon>Eubacteriales</taxon>
        <taxon>Desulfallaceae</taxon>
        <taxon>Desulfoscipio</taxon>
    </lineage>
</organism>
<dbReference type="PROSITE" id="PS51898">
    <property type="entry name" value="TYR_RECOMBINASE"/>
    <property type="match status" value="1"/>
</dbReference>
<dbReference type="AlphaFoldDB" id="A0A1I6EMW2"/>
<dbReference type="InterPro" id="IPR013762">
    <property type="entry name" value="Integrase-like_cat_sf"/>
</dbReference>
<reference evidence="4" key="1">
    <citation type="submission" date="2016-10" db="EMBL/GenBank/DDBJ databases">
        <authorList>
            <person name="Varghese N."/>
            <person name="Submissions S."/>
        </authorList>
    </citation>
    <scope>NUCLEOTIDE SEQUENCE [LARGE SCALE GENOMIC DNA]</scope>
    <source>
        <strain evidence="4">DSM 3669</strain>
    </source>
</reference>
<proteinExistence type="predicted"/>
<gene>
    <name evidence="3" type="ORF">SAMN05660706_1761</name>
</gene>
<keyword evidence="1" id="KW-0233">DNA recombination</keyword>
<evidence type="ECO:0000259" key="2">
    <source>
        <dbReference type="PROSITE" id="PS51898"/>
    </source>
</evidence>
<dbReference type="Pfam" id="PF00589">
    <property type="entry name" value="Phage_integrase"/>
    <property type="match status" value="1"/>
</dbReference>
<keyword evidence="4" id="KW-1185">Reference proteome</keyword>
<protein>
    <submittedName>
        <fullName evidence="3">Site-specific recombinase XerD</fullName>
    </submittedName>
</protein>
<dbReference type="InterPro" id="IPR011010">
    <property type="entry name" value="DNA_brk_join_enz"/>
</dbReference>
<evidence type="ECO:0000313" key="4">
    <source>
        <dbReference type="Proteomes" id="UP000199584"/>
    </source>
</evidence>
<feature type="non-terminal residue" evidence="3">
    <location>
        <position position="318"/>
    </location>
</feature>
<dbReference type="PANTHER" id="PTHR30349:SF64">
    <property type="entry name" value="PROPHAGE INTEGRASE INTD-RELATED"/>
    <property type="match status" value="1"/>
</dbReference>
<dbReference type="InterPro" id="IPR050090">
    <property type="entry name" value="Tyrosine_recombinase_XerCD"/>
</dbReference>
<dbReference type="SUPFAM" id="SSF56349">
    <property type="entry name" value="DNA breaking-rejoining enzymes"/>
    <property type="match status" value="1"/>
</dbReference>
<dbReference type="EMBL" id="FOYM01000076">
    <property type="protein sequence ID" value="SFR18967.1"/>
    <property type="molecule type" value="Genomic_DNA"/>
</dbReference>
<dbReference type="OrthoDB" id="9766545at2"/>
<dbReference type="GO" id="GO:0003677">
    <property type="term" value="F:DNA binding"/>
    <property type="evidence" value="ECO:0007669"/>
    <property type="project" value="InterPro"/>
</dbReference>
<dbReference type="RefSeq" id="WP_092488065.1">
    <property type="nucleotide sequence ID" value="NZ_FOYM01000076.1"/>
</dbReference>
<dbReference type="InterPro" id="IPR002104">
    <property type="entry name" value="Integrase_catalytic"/>
</dbReference>
<evidence type="ECO:0000313" key="3">
    <source>
        <dbReference type="EMBL" id="SFR18967.1"/>
    </source>
</evidence>
<name>A0A1I6EMW2_9FIRM</name>
<dbReference type="Proteomes" id="UP000199584">
    <property type="component" value="Unassembled WGS sequence"/>
</dbReference>
<dbReference type="GO" id="GO:0006310">
    <property type="term" value="P:DNA recombination"/>
    <property type="evidence" value="ECO:0007669"/>
    <property type="project" value="UniProtKB-KW"/>
</dbReference>